<evidence type="ECO:0000313" key="6">
    <source>
        <dbReference type="EMBL" id="MDM5073847.1"/>
    </source>
</evidence>
<evidence type="ECO:0000256" key="2">
    <source>
        <dbReference type="ARBA" id="ARBA00022630"/>
    </source>
</evidence>
<feature type="domain" description="FAD-dependent oxidoreductase 2 FAD-binding" evidence="5">
    <location>
        <begin position="7"/>
        <end position="39"/>
    </location>
</feature>
<dbReference type="Gene3D" id="3.50.50.60">
    <property type="entry name" value="FAD/NAD(P)-binding domain"/>
    <property type="match status" value="1"/>
</dbReference>
<dbReference type="SUPFAM" id="SSF51905">
    <property type="entry name" value="FAD/NAD(P)-binding domain"/>
    <property type="match status" value="1"/>
</dbReference>
<dbReference type="Pfam" id="PF00890">
    <property type="entry name" value="FAD_binding_2"/>
    <property type="match status" value="2"/>
</dbReference>
<feature type="domain" description="FAD-dependent oxidoreductase 2 FAD-binding" evidence="5">
    <location>
        <begin position="92"/>
        <end position="472"/>
    </location>
</feature>
<protein>
    <submittedName>
        <fullName evidence="6">FAD-dependent tricarballylate dehydrogenase TcuA</fullName>
    </submittedName>
</protein>
<dbReference type="SUPFAM" id="SSF56425">
    <property type="entry name" value="Succinate dehydrogenase/fumarate reductase flavoprotein, catalytic domain"/>
    <property type="match status" value="1"/>
</dbReference>
<dbReference type="InterPro" id="IPR027477">
    <property type="entry name" value="Succ_DH/fumarate_Rdtase_cat_sf"/>
</dbReference>
<dbReference type="InterPro" id="IPR050315">
    <property type="entry name" value="FAD-oxidoreductase_2"/>
</dbReference>
<organism evidence="6 7">
    <name type="scientific">Aeromonas bestiarum</name>
    <dbReference type="NCBI Taxonomy" id="105751"/>
    <lineage>
        <taxon>Bacteria</taxon>
        <taxon>Pseudomonadati</taxon>
        <taxon>Pseudomonadota</taxon>
        <taxon>Gammaproteobacteria</taxon>
        <taxon>Aeromonadales</taxon>
        <taxon>Aeromonadaceae</taxon>
        <taxon>Aeromonas</taxon>
    </lineage>
</organism>
<keyword evidence="3" id="KW-0274">FAD</keyword>
<dbReference type="InterPro" id="IPR003953">
    <property type="entry name" value="FAD-dep_OxRdtase_2_FAD-bd"/>
</dbReference>
<gene>
    <name evidence="6" type="primary">tcuA</name>
    <name evidence="6" type="ORF">OB935_18700</name>
</gene>
<dbReference type="InterPro" id="IPR036188">
    <property type="entry name" value="FAD/NAD-bd_sf"/>
</dbReference>
<comment type="cofactor">
    <cofactor evidence="1">
        <name>FAD</name>
        <dbReference type="ChEBI" id="CHEBI:57692"/>
    </cofactor>
</comment>
<evidence type="ECO:0000259" key="5">
    <source>
        <dbReference type="Pfam" id="PF00890"/>
    </source>
</evidence>
<keyword evidence="2" id="KW-0285">Flavoprotein</keyword>
<evidence type="ECO:0000256" key="4">
    <source>
        <dbReference type="ARBA" id="ARBA00023002"/>
    </source>
</evidence>
<keyword evidence="4" id="KW-0560">Oxidoreductase</keyword>
<dbReference type="NCBIfam" id="NF006130">
    <property type="entry name" value="PRK08274.1"/>
    <property type="match status" value="1"/>
</dbReference>
<dbReference type="EMBL" id="JAOPLL010000014">
    <property type="protein sequence ID" value="MDM5073847.1"/>
    <property type="molecule type" value="Genomic_DNA"/>
</dbReference>
<name>A0ABT7Q3D4_9GAMM</name>
<sequence>MRLESYDVIIAGAGNAGLTCAIAAAEMGKRVLVIEKAKEIYKGGNSSLTMNFRFSHQSVDELLDLIDDNDKCSEKTKELKEKYQPYSEFDFLNDIMKVNDHQSSIELSKTLVENSLSTIKWMRRLGHQWIYKDSGNILPRSVPVRIKGRGAGLQAINFSLCKKLGVNFLYNCALIDFHLDDDVVSDITIEYDGKIFTSYIKSLVIACGGYQANKKLVRKYLGDKWGNVPLRGVPFNTGDWHDIALRNGISLSSGFGGCHATPQGANIKKHRLPGDNDDSQNSSRYLFNLGITVNKYGERFFDEGGDYPNFIYSKIGELIVEQDGEIAFQILDKKHINKLSNGYFVQGGLFSSRSLESLSKKLGISKDGLATTLVKFNDSLKHISNPIDINSLDGNNTIGLDVNKSNWAEPFDGNPFYVAPIQTGLTFTYGGMEVNKHGNVRLINGNFVRNLYACGECMGGVHIKNYAGGTGLMLGSVFGKIIGSTS</sequence>
<dbReference type="RefSeq" id="WP_290019524.1">
    <property type="nucleotide sequence ID" value="NZ_JAOPLL010000014.1"/>
</dbReference>
<proteinExistence type="predicted"/>
<dbReference type="Proteomes" id="UP001168107">
    <property type="component" value="Unassembled WGS sequence"/>
</dbReference>
<reference evidence="6" key="1">
    <citation type="submission" date="2024-05" db="EMBL/GenBank/DDBJ databases">
        <title>WGS of Aeromonas isolates.</title>
        <authorList>
            <person name="Lee H."/>
        </authorList>
    </citation>
    <scope>NUCLEOTIDE SEQUENCE</scope>
    <source>
        <strain evidence="6">SU58-3</strain>
    </source>
</reference>
<keyword evidence="7" id="KW-1185">Reference proteome</keyword>
<accession>A0ABT7Q3D4</accession>
<dbReference type="Gene3D" id="3.90.700.10">
    <property type="entry name" value="Succinate dehydrogenase/fumarate reductase flavoprotein, catalytic domain"/>
    <property type="match status" value="1"/>
</dbReference>
<comment type="caution">
    <text evidence="6">The sequence shown here is derived from an EMBL/GenBank/DDBJ whole genome shotgun (WGS) entry which is preliminary data.</text>
</comment>
<dbReference type="PANTHER" id="PTHR43400">
    <property type="entry name" value="FUMARATE REDUCTASE"/>
    <property type="match status" value="1"/>
</dbReference>
<evidence type="ECO:0000256" key="1">
    <source>
        <dbReference type="ARBA" id="ARBA00001974"/>
    </source>
</evidence>
<evidence type="ECO:0000313" key="7">
    <source>
        <dbReference type="Proteomes" id="UP001168107"/>
    </source>
</evidence>
<evidence type="ECO:0000256" key="3">
    <source>
        <dbReference type="ARBA" id="ARBA00022827"/>
    </source>
</evidence>
<dbReference type="PANTHER" id="PTHR43400:SF7">
    <property type="entry name" value="FAD-DEPENDENT OXIDOREDUCTASE 2 FAD BINDING DOMAIN-CONTAINING PROTEIN"/>
    <property type="match status" value="1"/>
</dbReference>